<dbReference type="EMBL" id="JADMKU010000011">
    <property type="protein sequence ID" value="MBR9652082.1"/>
    <property type="molecule type" value="Genomic_DNA"/>
</dbReference>
<evidence type="ECO:0000313" key="6">
    <source>
        <dbReference type="EMBL" id="MBR9652082.1"/>
    </source>
</evidence>
<dbReference type="PANTHER" id="PTHR35814">
    <property type="match status" value="1"/>
</dbReference>
<name>A0ABS5HSW8_9RHOB</name>
<keyword evidence="3 5" id="KW-1133">Transmembrane helix</keyword>
<evidence type="ECO:0000256" key="1">
    <source>
        <dbReference type="ARBA" id="ARBA00004370"/>
    </source>
</evidence>
<sequence length="128" mass="13695">MLTITAIYASLLALLFILLSVNVIRWRLKARVSVGDGGHHGLVKAIRCQANCAEYAPIGILLLGIAELQGAPVWAMHVLGAMLLGGRILHAFGFGRQPQIVPFRRLGILLTLIMITVAALGILGHALI</sequence>
<evidence type="ECO:0000256" key="4">
    <source>
        <dbReference type="ARBA" id="ARBA00023136"/>
    </source>
</evidence>
<keyword evidence="4 5" id="KW-0472">Membrane</keyword>
<dbReference type="Pfam" id="PF01124">
    <property type="entry name" value="MAPEG"/>
    <property type="match status" value="1"/>
</dbReference>
<keyword evidence="2 5" id="KW-0812">Transmembrane</keyword>
<evidence type="ECO:0000256" key="5">
    <source>
        <dbReference type="SAM" id="Phobius"/>
    </source>
</evidence>
<feature type="transmembrane region" description="Helical" evidence="5">
    <location>
        <begin position="6"/>
        <end position="24"/>
    </location>
</feature>
<organism evidence="6 7">
    <name type="scientific">Thalassovita aquimarina</name>
    <dbReference type="NCBI Taxonomy" id="2785917"/>
    <lineage>
        <taxon>Bacteria</taxon>
        <taxon>Pseudomonadati</taxon>
        <taxon>Pseudomonadota</taxon>
        <taxon>Alphaproteobacteria</taxon>
        <taxon>Rhodobacterales</taxon>
        <taxon>Roseobacteraceae</taxon>
        <taxon>Thalassovita</taxon>
    </lineage>
</organism>
<dbReference type="Proteomes" id="UP001195941">
    <property type="component" value="Unassembled WGS sequence"/>
</dbReference>
<dbReference type="Gene3D" id="1.20.120.550">
    <property type="entry name" value="Membrane associated eicosanoid/glutathione metabolism-like domain"/>
    <property type="match status" value="1"/>
</dbReference>
<dbReference type="PANTHER" id="PTHR35814:SF1">
    <property type="entry name" value="GLUTATHIONE S-TRANSFERASE-RELATED"/>
    <property type="match status" value="1"/>
</dbReference>
<keyword evidence="7" id="KW-1185">Reference proteome</keyword>
<dbReference type="InterPro" id="IPR001129">
    <property type="entry name" value="Membr-assoc_MAPEG"/>
</dbReference>
<evidence type="ECO:0000313" key="7">
    <source>
        <dbReference type="Proteomes" id="UP001195941"/>
    </source>
</evidence>
<gene>
    <name evidence="6" type="ORF">IT775_13225</name>
</gene>
<dbReference type="InterPro" id="IPR023352">
    <property type="entry name" value="MAPEG-like_dom_sf"/>
</dbReference>
<dbReference type="RefSeq" id="WP_212701600.1">
    <property type="nucleotide sequence ID" value="NZ_JADMKU010000011.1"/>
</dbReference>
<comment type="caution">
    <text evidence="6">The sequence shown here is derived from an EMBL/GenBank/DDBJ whole genome shotgun (WGS) entry which is preliminary data.</text>
</comment>
<protein>
    <submittedName>
        <fullName evidence="6">MAPEG family protein</fullName>
    </submittedName>
</protein>
<evidence type="ECO:0000256" key="3">
    <source>
        <dbReference type="ARBA" id="ARBA00022989"/>
    </source>
</evidence>
<comment type="subcellular location">
    <subcellularLocation>
        <location evidence="1">Membrane</location>
    </subcellularLocation>
</comment>
<reference evidence="6 7" key="1">
    <citation type="journal article" date="2021" name="Arch. Microbiol.">
        <title>Thalassobius aquimarinus sp. nov., isolated from the Sea of Japan seashore.</title>
        <authorList>
            <person name="Kurilenko V.V."/>
            <person name="Romanenko L.A."/>
            <person name="Chernysheva N.Y."/>
            <person name="Velansky P.V."/>
            <person name="Tekutyeva L.A."/>
            <person name="Isaeva M.P."/>
            <person name="Mikhailov V.V."/>
        </authorList>
    </citation>
    <scope>NUCLEOTIDE SEQUENCE [LARGE SCALE GENOMIC DNA]</scope>
    <source>
        <strain evidence="6 7">KMM 8518</strain>
    </source>
</reference>
<proteinExistence type="predicted"/>
<accession>A0ABS5HSW8</accession>
<feature type="transmembrane region" description="Helical" evidence="5">
    <location>
        <begin position="106"/>
        <end position="127"/>
    </location>
</feature>
<dbReference type="SUPFAM" id="SSF161084">
    <property type="entry name" value="MAPEG domain-like"/>
    <property type="match status" value="1"/>
</dbReference>
<evidence type="ECO:0000256" key="2">
    <source>
        <dbReference type="ARBA" id="ARBA00022692"/>
    </source>
</evidence>